<dbReference type="AlphaFoldDB" id="A0A699Q9J5"/>
<proteinExistence type="predicted"/>
<evidence type="ECO:0000313" key="2">
    <source>
        <dbReference type="EMBL" id="GFC64636.1"/>
    </source>
</evidence>
<feature type="region of interest" description="Disordered" evidence="1">
    <location>
        <begin position="105"/>
        <end position="172"/>
    </location>
</feature>
<accession>A0A699Q9J5</accession>
<dbReference type="EMBL" id="BKCJ011003182">
    <property type="protein sequence ID" value="GFC64636.1"/>
    <property type="molecule type" value="Genomic_DNA"/>
</dbReference>
<gene>
    <name evidence="2" type="ORF">Tci_836606</name>
</gene>
<feature type="compositionally biased region" description="Polar residues" evidence="1">
    <location>
        <begin position="110"/>
        <end position="136"/>
    </location>
</feature>
<organism evidence="2">
    <name type="scientific">Tanacetum cinerariifolium</name>
    <name type="common">Dalmatian daisy</name>
    <name type="synonym">Chrysanthemum cinerariifolium</name>
    <dbReference type="NCBI Taxonomy" id="118510"/>
    <lineage>
        <taxon>Eukaryota</taxon>
        <taxon>Viridiplantae</taxon>
        <taxon>Streptophyta</taxon>
        <taxon>Embryophyta</taxon>
        <taxon>Tracheophyta</taxon>
        <taxon>Spermatophyta</taxon>
        <taxon>Magnoliopsida</taxon>
        <taxon>eudicotyledons</taxon>
        <taxon>Gunneridae</taxon>
        <taxon>Pentapetalae</taxon>
        <taxon>asterids</taxon>
        <taxon>campanulids</taxon>
        <taxon>Asterales</taxon>
        <taxon>Asteraceae</taxon>
        <taxon>Asteroideae</taxon>
        <taxon>Anthemideae</taxon>
        <taxon>Anthemidinae</taxon>
        <taxon>Tanacetum</taxon>
    </lineage>
</organism>
<comment type="caution">
    <text evidence="2">The sequence shown here is derived from an EMBL/GenBank/DDBJ whole genome shotgun (WGS) entry which is preliminary data.</text>
</comment>
<reference evidence="2" key="1">
    <citation type="journal article" date="2019" name="Sci. Rep.">
        <title>Draft genome of Tanacetum cinerariifolium, the natural source of mosquito coil.</title>
        <authorList>
            <person name="Yamashiro T."/>
            <person name="Shiraishi A."/>
            <person name="Satake H."/>
            <person name="Nakayama K."/>
        </authorList>
    </citation>
    <scope>NUCLEOTIDE SEQUENCE</scope>
</reference>
<feature type="compositionally biased region" description="Basic and acidic residues" evidence="1">
    <location>
        <begin position="148"/>
        <end position="165"/>
    </location>
</feature>
<feature type="non-terminal residue" evidence="2">
    <location>
        <position position="172"/>
    </location>
</feature>
<name>A0A699Q9J5_TANCI</name>
<protein>
    <recommendedName>
        <fullName evidence="3">Reverse transcriptase domain-containing protein</fullName>
    </recommendedName>
</protein>
<evidence type="ECO:0008006" key="3">
    <source>
        <dbReference type="Google" id="ProtNLM"/>
    </source>
</evidence>
<evidence type="ECO:0000256" key="1">
    <source>
        <dbReference type="SAM" id="MobiDB-lite"/>
    </source>
</evidence>
<sequence length="172" mass="19732">MEHELPEARTEEEETTTDRGLKLKIRLQSFNGNRWRLAQVESRLVEYKEREVKYCKKIKTLEFRNGYNNECIEILKKKIETLKQEKEGVDGKLAGLLTASKNLDKLIKSQRPSPTIKSTAGDDQNRNPSVSETVATPITPKPFIKFVKPKDSQSKSKIDETETPKKPPVKYA</sequence>